<feature type="domain" description="ATPase of the ABC class C-terminal" evidence="2">
    <location>
        <begin position="539"/>
        <end position="659"/>
    </location>
</feature>
<accession>A0ABD3NB96</accession>
<dbReference type="Proteomes" id="UP001530293">
    <property type="component" value="Unassembled WGS sequence"/>
</dbReference>
<feature type="region of interest" description="Disordered" evidence="1">
    <location>
        <begin position="513"/>
        <end position="534"/>
    </location>
</feature>
<dbReference type="InterPro" id="IPR019195">
    <property type="entry name" value="ABC_ATPase_put"/>
</dbReference>
<dbReference type="PANTHER" id="PTHR38149:SF1">
    <property type="entry name" value="ATPASE"/>
    <property type="match status" value="1"/>
</dbReference>
<feature type="region of interest" description="Disordered" evidence="1">
    <location>
        <begin position="340"/>
        <end position="370"/>
    </location>
</feature>
<dbReference type="PANTHER" id="PTHR38149">
    <property type="entry name" value="ATPASE"/>
    <property type="match status" value="1"/>
</dbReference>
<comment type="caution">
    <text evidence="3">The sequence shown here is derived from an EMBL/GenBank/DDBJ whole genome shotgun (WGS) entry which is preliminary data.</text>
</comment>
<dbReference type="EMBL" id="JALLBG020000020">
    <property type="protein sequence ID" value="KAL3771862.1"/>
    <property type="molecule type" value="Genomic_DNA"/>
</dbReference>
<feature type="region of interest" description="Disordered" evidence="1">
    <location>
        <begin position="730"/>
        <end position="760"/>
    </location>
</feature>
<feature type="compositionally biased region" description="Low complexity" evidence="1">
    <location>
        <begin position="408"/>
        <end position="419"/>
    </location>
</feature>
<feature type="compositionally biased region" description="Low complexity" evidence="1">
    <location>
        <begin position="513"/>
        <end position="532"/>
    </location>
</feature>
<protein>
    <recommendedName>
        <fullName evidence="2">ATPase of the ABC class C-terminal domain-containing protein</fullName>
    </recommendedName>
</protein>
<sequence length="922" mass="102298">MTTAPSSSIAPSSDDDIGHWNFEFHPLPRHNNNDITATSSSHHHHVHQHANTVEMIVCISIPLHQLFAHDEDAYRAFVPHSSDSQSLYDDDNNDGEIIMRQASAAKVALADYTARCIADLLPIHSTTNNTSDSNMMNDDSDANSSIIIQTMGQQSRKHQHHRHHNTNTIGRRAGRQNCHAGSKNLKKKRVAKRELPIPFVLERTDCMIVQMPQSHLQPQHTTSAAENSSSTTTPTLQFYLHASIIKSSSASSWDDRKIRMLLLPELHPLYSRLTSYNCYQHVACVVLQRMLRSMLLPPRWQSRQEQNLSTTSKQKQQEKPYYLNAIAFIADGSLLPRKSGRSLLPMPSPPSLPFVSPHQQGENDSISTDSSQLTRIVTVNVGKFWRRYLNDDGSTDSRNLDQHSKANTELPTTSSTTTIGSKTVTMRGMIIPRGVTLIVGGGYHGKSTLLHQALVMGVYDTVPGDGRERCVSHADAVSIRAEDGRYVNNVNISAFISELPKIKSWGRSSTSATTEAATSTSSISTSSSLSDTGNYSRRGDVTCFGTKDASGSTSQAANVIEAIECGASALLVDEDVSAANFMARDGRMRAMIMNEPITPLLYRVNGLFLTKGISTVVVVGGVGDWLDVADAVVLMQDYVAYDGLKKARSVSYQFSYGHVQYAGRGVVHRLPWEVKESGQKEKSTMEEEPTSAVSTLSPLRRRPEPLTNKFNDVAMLDSSSSRLWFYEASDGKSGHDDNSDTNQESSAGDDDNNDDDEDEGIVDMSKCSQLIENASEQLYGCGICVLWLIQEAQRHPGDDLLDLLIRMDRELDFGGMNKLLLSLEESRTFVNDDAVASATTTIPNLLRSSFALDLWETVGCAYRPRRHEVAMALTRLRGIKFEILPEKQNESESMSSEEKAKLLEEESKKRTLAELWENRRRK</sequence>
<gene>
    <name evidence="3" type="ORF">ACHAWU_004421</name>
</gene>
<dbReference type="InterPro" id="IPR046834">
    <property type="entry name" value="ABC_ATPase_C"/>
</dbReference>
<feature type="compositionally biased region" description="Acidic residues" evidence="1">
    <location>
        <begin position="747"/>
        <end position="760"/>
    </location>
</feature>
<proteinExistence type="predicted"/>
<feature type="domain" description="ATPase of the ABC class C-terminal" evidence="2">
    <location>
        <begin position="421"/>
        <end position="522"/>
    </location>
</feature>
<keyword evidence="4" id="KW-1185">Reference proteome</keyword>
<organism evidence="3 4">
    <name type="scientific">Discostella pseudostelligera</name>
    <dbReference type="NCBI Taxonomy" id="259834"/>
    <lineage>
        <taxon>Eukaryota</taxon>
        <taxon>Sar</taxon>
        <taxon>Stramenopiles</taxon>
        <taxon>Ochrophyta</taxon>
        <taxon>Bacillariophyta</taxon>
        <taxon>Coscinodiscophyceae</taxon>
        <taxon>Thalassiosirophycidae</taxon>
        <taxon>Stephanodiscales</taxon>
        <taxon>Stephanodiscaceae</taxon>
        <taxon>Discostella</taxon>
    </lineage>
</organism>
<dbReference type="AlphaFoldDB" id="A0ABD3NB96"/>
<feature type="region of interest" description="Disordered" evidence="1">
    <location>
        <begin position="392"/>
        <end position="419"/>
    </location>
</feature>
<evidence type="ECO:0000313" key="3">
    <source>
        <dbReference type="EMBL" id="KAL3771862.1"/>
    </source>
</evidence>
<name>A0ABD3NB96_9STRA</name>
<feature type="region of interest" description="Disordered" evidence="1">
    <location>
        <begin position="677"/>
        <end position="705"/>
    </location>
</feature>
<feature type="compositionally biased region" description="Polar residues" evidence="1">
    <location>
        <begin position="358"/>
        <end position="370"/>
    </location>
</feature>
<evidence type="ECO:0000256" key="1">
    <source>
        <dbReference type="SAM" id="MobiDB-lite"/>
    </source>
</evidence>
<evidence type="ECO:0000313" key="4">
    <source>
        <dbReference type="Proteomes" id="UP001530293"/>
    </source>
</evidence>
<evidence type="ECO:0000259" key="2">
    <source>
        <dbReference type="Pfam" id="PF09818"/>
    </source>
</evidence>
<dbReference type="Pfam" id="PF09818">
    <property type="entry name" value="ABC_ATPase"/>
    <property type="match status" value="2"/>
</dbReference>
<reference evidence="3 4" key="1">
    <citation type="submission" date="2024-10" db="EMBL/GenBank/DDBJ databases">
        <title>Updated reference genomes for cyclostephanoid diatoms.</title>
        <authorList>
            <person name="Roberts W.R."/>
            <person name="Alverson A.J."/>
        </authorList>
    </citation>
    <scope>NUCLEOTIDE SEQUENCE [LARGE SCALE GENOMIC DNA]</scope>
    <source>
        <strain evidence="3 4">AJA232-27</strain>
    </source>
</reference>